<feature type="chain" id="PRO_5024356558" evidence="8">
    <location>
        <begin position="22"/>
        <end position="297"/>
    </location>
</feature>
<proteinExistence type="predicted"/>
<dbReference type="SMART" id="SM00235">
    <property type="entry name" value="ZnMc"/>
    <property type="match status" value="1"/>
</dbReference>
<evidence type="ECO:0000259" key="9">
    <source>
        <dbReference type="SMART" id="SM00235"/>
    </source>
</evidence>
<evidence type="ECO:0000256" key="3">
    <source>
        <dbReference type="ARBA" id="ARBA00022801"/>
    </source>
</evidence>
<keyword evidence="5" id="KW-0482">Metalloprotease</keyword>
<comment type="caution">
    <text evidence="10">The sequence shown here is derived from an EMBL/GenBank/DDBJ whole genome shotgun (WGS) entry which is preliminary data.</text>
</comment>
<dbReference type="PRINTS" id="PR00138">
    <property type="entry name" value="MATRIXIN"/>
</dbReference>
<keyword evidence="4 7" id="KW-0862">Zinc</keyword>
<feature type="binding site" evidence="7">
    <location>
        <position position="208"/>
    </location>
    <ligand>
        <name>Ca(2+)</name>
        <dbReference type="ChEBI" id="CHEBI:29108"/>
        <label>3</label>
    </ligand>
</feature>
<evidence type="ECO:0000256" key="1">
    <source>
        <dbReference type="ARBA" id="ARBA00022670"/>
    </source>
</evidence>
<gene>
    <name evidence="10" type="ORF">D8674_041800</name>
</gene>
<dbReference type="PANTHER" id="PTHR10201:SF213">
    <property type="entry name" value="METALLOENDOPROTEINASE 2-MMP-LIKE"/>
    <property type="match status" value="1"/>
</dbReference>
<feature type="binding site" evidence="7">
    <location>
        <position position="207"/>
    </location>
    <ligand>
        <name>Ca(2+)</name>
        <dbReference type="ChEBI" id="CHEBI:29108"/>
        <label>3</label>
    </ligand>
</feature>
<dbReference type="GO" id="GO:0004222">
    <property type="term" value="F:metalloendopeptidase activity"/>
    <property type="evidence" value="ECO:0007669"/>
    <property type="project" value="InterPro"/>
</dbReference>
<comment type="cofactor">
    <cofactor evidence="7">
        <name>Ca(2+)</name>
        <dbReference type="ChEBI" id="CHEBI:29108"/>
    </cofactor>
    <text evidence="7">Can bind about 5 Ca(2+) ions per subunit.</text>
</comment>
<dbReference type="GO" id="GO:0006508">
    <property type="term" value="P:proteolysis"/>
    <property type="evidence" value="ECO:0007669"/>
    <property type="project" value="UniProtKB-KW"/>
</dbReference>
<organism evidence="10 11">
    <name type="scientific">Pyrus ussuriensis x Pyrus communis</name>
    <dbReference type="NCBI Taxonomy" id="2448454"/>
    <lineage>
        <taxon>Eukaryota</taxon>
        <taxon>Viridiplantae</taxon>
        <taxon>Streptophyta</taxon>
        <taxon>Embryophyta</taxon>
        <taxon>Tracheophyta</taxon>
        <taxon>Spermatophyta</taxon>
        <taxon>Magnoliopsida</taxon>
        <taxon>eudicotyledons</taxon>
        <taxon>Gunneridae</taxon>
        <taxon>Pentapetalae</taxon>
        <taxon>rosids</taxon>
        <taxon>fabids</taxon>
        <taxon>Rosales</taxon>
        <taxon>Rosaceae</taxon>
        <taxon>Amygdaloideae</taxon>
        <taxon>Maleae</taxon>
        <taxon>Pyrus</taxon>
    </lineage>
</organism>
<keyword evidence="7" id="KW-0106">Calcium</keyword>
<evidence type="ECO:0000256" key="6">
    <source>
        <dbReference type="PIRSR" id="PIRSR621190-1"/>
    </source>
</evidence>
<dbReference type="Pfam" id="PF00413">
    <property type="entry name" value="Peptidase_M10"/>
    <property type="match status" value="1"/>
</dbReference>
<name>A0A5N5H369_9ROSA</name>
<feature type="binding site" evidence="7">
    <location>
        <position position="230"/>
    </location>
    <ligand>
        <name>Ca(2+)</name>
        <dbReference type="ChEBI" id="CHEBI:29108"/>
        <label>3</label>
    </ligand>
</feature>
<feature type="binding site" evidence="7">
    <location>
        <position position="227"/>
    </location>
    <ligand>
        <name>Ca(2+)</name>
        <dbReference type="ChEBI" id="CHEBI:29108"/>
        <label>3</label>
    </ligand>
</feature>
<comment type="cofactor">
    <cofactor evidence="7">
        <name>Zn(2+)</name>
        <dbReference type="ChEBI" id="CHEBI:29105"/>
    </cofactor>
    <text evidence="7">Binds 2 Zn(2+) ions per subunit.</text>
</comment>
<dbReference type="SUPFAM" id="SSF55486">
    <property type="entry name" value="Metalloproteases ('zincins'), catalytic domain"/>
    <property type="match status" value="1"/>
</dbReference>
<feature type="binding site" evidence="7">
    <location>
        <position position="230"/>
    </location>
    <ligand>
        <name>Ca(2+)</name>
        <dbReference type="ChEBI" id="CHEBI:29108"/>
        <label>1</label>
    </ligand>
</feature>
<evidence type="ECO:0000256" key="8">
    <source>
        <dbReference type="SAM" id="SignalP"/>
    </source>
</evidence>
<dbReference type="PANTHER" id="PTHR10201">
    <property type="entry name" value="MATRIX METALLOPROTEINASE"/>
    <property type="match status" value="1"/>
</dbReference>
<feature type="active site" evidence="6">
    <location>
        <position position="251"/>
    </location>
</feature>
<dbReference type="Proteomes" id="UP000327157">
    <property type="component" value="Unassembled WGS sequence"/>
</dbReference>
<dbReference type="InterPro" id="IPR021190">
    <property type="entry name" value="Pept_M10A"/>
</dbReference>
<keyword evidence="1" id="KW-0645">Protease</keyword>
<feature type="binding site" evidence="7">
    <location>
        <position position="215"/>
    </location>
    <ligand>
        <name>Zn(2+)</name>
        <dbReference type="ChEBI" id="CHEBI:29105"/>
        <label>1</label>
    </ligand>
</feature>
<feature type="binding site" evidence="7">
    <location>
        <position position="268"/>
    </location>
    <ligand>
        <name>Zn(2+)</name>
        <dbReference type="ChEBI" id="CHEBI:29105"/>
        <label>2</label>
        <note>catalytic</note>
    </ligand>
</feature>
<dbReference type="InterPro" id="IPR001818">
    <property type="entry name" value="Pept_M10_metallopeptidase"/>
</dbReference>
<dbReference type="InterPro" id="IPR024079">
    <property type="entry name" value="MetalloPept_cat_dom_sf"/>
</dbReference>
<feature type="binding site" evidence="7">
    <location>
        <position position="202"/>
    </location>
    <ligand>
        <name>Zn(2+)</name>
        <dbReference type="ChEBI" id="CHEBI:29105"/>
        <label>1</label>
    </ligand>
</feature>
<dbReference type="GO" id="GO:0030198">
    <property type="term" value="P:extracellular matrix organization"/>
    <property type="evidence" value="ECO:0007669"/>
    <property type="project" value="TreeGrafter"/>
</dbReference>
<feature type="binding site" description="in inhibited form" evidence="7">
    <location>
        <position position="103"/>
    </location>
    <ligand>
        <name>Zn(2+)</name>
        <dbReference type="ChEBI" id="CHEBI:29105"/>
        <label>2</label>
        <note>catalytic</note>
    </ligand>
</feature>
<dbReference type="OrthoDB" id="406838at2759"/>
<evidence type="ECO:0000256" key="2">
    <source>
        <dbReference type="ARBA" id="ARBA00022723"/>
    </source>
</evidence>
<dbReference type="GO" id="GO:0030574">
    <property type="term" value="P:collagen catabolic process"/>
    <property type="evidence" value="ECO:0007669"/>
    <property type="project" value="TreeGrafter"/>
</dbReference>
<evidence type="ECO:0000313" key="11">
    <source>
        <dbReference type="Proteomes" id="UP000327157"/>
    </source>
</evidence>
<dbReference type="InterPro" id="IPR036365">
    <property type="entry name" value="PGBD-like_sf"/>
</dbReference>
<dbReference type="CDD" id="cd04278">
    <property type="entry name" value="ZnMc_MMP"/>
    <property type="match status" value="1"/>
</dbReference>
<feature type="binding site" evidence="7">
    <location>
        <position position="250"/>
    </location>
    <ligand>
        <name>Zn(2+)</name>
        <dbReference type="ChEBI" id="CHEBI:29105"/>
        <label>2</label>
        <note>catalytic</note>
    </ligand>
</feature>
<evidence type="ECO:0000256" key="5">
    <source>
        <dbReference type="ARBA" id="ARBA00023049"/>
    </source>
</evidence>
<feature type="binding site" evidence="7">
    <location>
        <position position="254"/>
    </location>
    <ligand>
        <name>Zn(2+)</name>
        <dbReference type="ChEBI" id="CHEBI:29105"/>
        <label>2</label>
        <note>catalytic</note>
    </ligand>
</feature>
<keyword evidence="2 7" id="KW-0479">Metal-binding</keyword>
<dbReference type="InterPro" id="IPR033739">
    <property type="entry name" value="M10A_MMP"/>
</dbReference>
<evidence type="ECO:0000256" key="4">
    <source>
        <dbReference type="ARBA" id="ARBA00022833"/>
    </source>
</evidence>
<accession>A0A5N5H369</accession>
<reference evidence="10 11" key="1">
    <citation type="submission" date="2019-09" db="EMBL/GenBank/DDBJ databases">
        <authorList>
            <person name="Ou C."/>
        </authorList>
    </citation>
    <scope>NUCLEOTIDE SEQUENCE [LARGE SCALE GENOMIC DNA]</scope>
    <source>
        <strain evidence="10">S2</strain>
        <tissue evidence="10">Leaf</tissue>
    </source>
</reference>
<evidence type="ECO:0000313" key="10">
    <source>
        <dbReference type="EMBL" id="KAB2619780.1"/>
    </source>
</evidence>
<keyword evidence="8" id="KW-0732">Signal</keyword>
<feature type="binding site" evidence="7">
    <location>
        <position position="190"/>
    </location>
    <ligand>
        <name>Ca(2+)</name>
        <dbReference type="ChEBI" id="CHEBI:29108"/>
        <label>2</label>
    </ligand>
</feature>
<feature type="domain" description="Peptidase metallopeptidase" evidence="9">
    <location>
        <begin position="133"/>
        <end position="295"/>
    </location>
</feature>
<reference evidence="10 11" key="2">
    <citation type="submission" date="2019-11" db="EMBL/GenBank/DDBJ databases">
        <title>A de novo genome assembly of a pear dwarfing rootstock.</title>
        <authorList>
            <person name="Wang F."/>
            <person name="Wang J."/>
            <person name="Li S."/>
            <person name="Zhang Y."/>
            <person name="Fang M."/>
            <person name="Ma L."/>
            <person name="Zhao Y."/>
            <person name="Jiang S."/>
        </authorList>
    </citation>
    <scope>NUCLEOTIDE SEQUENCE [LARGE SCALE GENOMIC DNA]</scope>
    <source>
        <strain evidence="10">S2</strain>
        <tissue evidence="10">Leaf</tissue>
    </source>
</reference>
<evidence type="ECO:0000256" key="7">
    <source>
        <dbReference type="PIRSR" id="PIRSR621190-2"/>
    </source>
</evidence>
<dbReference type="EMBL" id="SMOL01000387">
    <property type="protein sequence ID" value="KAB2619780.1"/>
    <property type="molecule type" value="Genomic_DNA"/>
</dbReference>
<dbReference type="AlphaFoldDB" id="A0A5N5H369"/>
<sequence>MATNILCNLLGALLSLLAIHAFTVQSVQNEEGKIIGLDELRLYMRTFGYLNDSSSKNSSNFNSSLEIDEVLETALKSFQKINHLNVAGKLDSSTVGLISTPRCGMPDTFIDLNATEQRKHGVRMGSYYTFFNGNLRWPPTKRHLTYKFDAGAKNPVGPYALSMACRQAFDLWAKVTKFAFHEVGPSLPADILISFQRRDHGDGSPFDGPGKVLAHAFAPTDGRLHLDADENWSFRPPSKNQFDLVWVATHELGHVLGLMHSTFSDAIMYAYVGAGRTRRALHSDDIAGIKALYHLRP</sequence>
<dbReference type="GO" id="GO:0031012">
    <property type="term" value="C:extracellular matrix"/>
    <property type="evidence" value="ECO:0007669"/>
    <property type="project" value="InterPro"/>
</dbReference>
<dbReference type="Gene3D" id="3.40.390.10">
    <property type="entry name" value="Collagenase (Catalytic Domain)"/>
    <property type="match status" value="1"/>
</dbReference>
<feature type="signal peptide" evidence="8">
    <location>
        <begin position="1"/>
        <end position="21"/>
    </location>
</feature>
<dbReference type="SUPFAM" id="SSF47090">
    <property type="entry name" value="PGBD-like"/>
    <property type="match status" value="1"/>
</dbReference>
<keyword evidence="11" id="KW-1185">Reference proteome</keyword>
<keyword evidence="3" id="KW-0378">Hydrolase</keyword>
<protein>
    <submittedName>
        <fullName evidence="10">Metalloendoproteinase 1-like</fullName>
    </submittedName>
</protein>
<dbReference type="GO" id="GO:0008270">
    <property type="term" value="F:zinc ion binding"/>
    <property type="evidence" value="ECO:0007669"/>
    <property type="project" value="InterPro"/>
</dbReference>
<feature type="binding site" evidence="7">
    <location>
        <position position="225"/>
    </location>
    <ligand>
        <name>Zn(2+)</name>
        <dbReference type="ChEBI" id="CHEBI:29105"/>
        <label>1</label>
    </ligand>
</feature>
<feature type="binding site" evidence="7">
    <location>
        <position position="200"/>
    </location>
    <ligand>
        <name>Zn(2+)</name>
        <dbReference type="ChEBI" id="CHEBI:29105"/>
        <label>1</label>
    </ligand>
</feature>
<dbReference type="InterPro" id="IPR006026">
    <property type="entry name" value="Peptidase_Metallo"/>
</dbReference>
<feature type="binding site" evidence="7">
    <location>
        <position position="260"/>
    </location>
    <ligand>
        <name>Zn(2+)</name>
        <dbReference type="ChEBI" id="CHEBI:29105"/>
        <label>2</label>
        <note>catalytic</note>
    </ligand>
</feature>